<sequence length="340" mass="37589">MQLETLRKLYDHQGPFATVYLESRSPAADAEHQLQLRWDDLRHQLAEAGAPDSVLESLDDAVYAAELTQVQSTGKVLVANTDGVLLDDAFDASQGTGDRIYWRDAPELGDYLRERDRVVQMLVAITDQTGATIRQLHVAESHRVDQRSSTDIDGDDAVSKLRENGMAHSRIQNRADEVVRQNLRDVADHITEVARRWHPDVVVLAGEVQGRSALREELADEQLALREIEKGGIEDDTAEAILTEELQSLAEELTQQRMQDNTQRYEYGLAHNTALSGADAVAQAAEQGAVETLLLEYDRPAANEAELVAAAMRTGAEARLVETEVEDGVAALLRFEAATR</sequence>
<keyword evidence="1" id="KW-0175">Coiled coil</keyword>
<name>A0ABU2AX84_9MICC</name>
<protein>
    <recommendedName>
        <fullName evidence="4">Peptide chain release factor 2</fullName>
    </recommendedName>
</protein>
<proteinExistence type="predicted"/>
<dbReference type="Gene3D" id="3.30.1330.30">
    <property type="match status" value="1"/>
</dbReference>
<reference evidence="2 3" key="1">
    <citation type="submission" date="2023-07" db="EMBL/GenBank/DDBJ databases">
        <title>Sequencing the genomes of 1000 actinobacteria strains.</title>
        <authorList>
            <person name="Klenk H.-P."/>
        </authorList>
    </citation>
    <scope>NUCLEOTIDE SEQUENCE [LARGE SCALE GENOMIC DNA]</scope>
    <source>
        <strain evidence="2 3">DSM 22966</strain>
    </source>
</reference>
<dbReference type="RefSeq" id="WP_310170310.1">
    <property type="nucleotide sequence ID" value="NZ_BAABHE010000002.1"/>
</dbReference>
<accession>A0ABU2AX84</accession>
<gene>
    <name evidence="2" type="ORF">J2S62_000224</name>
</gene>
<evidence type="ECO:0000313" key="2">
    <source>
        <dbReference type="EMBL" id="MDR7345967.1"/>
    </source>
</evidence>
<dbReference type="Proteomes" id="UP001183794">
    <property type="component" value="Unassembled WGS sequence"/>
</dbReference>
<dbReference type="Pfam" id="PF18844">
    <property type="entry name" value="baeRF_family2"/>
    <property type="match status" value="1"/>
</dbReference>
<dbReference type="InterPro" id="IPR040701">
    <property type="entry name" value="Bact_RF_family2"/>
</dbReference>
<dbReference type="SUPFAM" id="SSF55315">
    <property type="entry name" value="L30e-like"/>
    <property type="match status" value="1"/>
</dbReference>
<keyword evidence="3" id="KW-1185">Reference proteome</keyword>
<organism evidence="2 3">
    <name type="scientific">Enteractinococcus fodinae</name>
    <dbReference type="NCBI Taxonomy" id="684663"/>
    <lineage>
        <taxon>Bacteria</taxon>
        <taxon>Bacillati</taxon>
        <taxon>Actinomycetota</taxon>
        <taxon>Actinomycetes</taxon>
        <taxon>Micrococcales</taxon>
        <taxon>Micrococcaceae</taxon>
    </lineage>
</organism>
<comment type="caution">
    <text evidence="2">The sequence shown here is derived from an EMBL/GenBank/DDBJ whole genome shotgun (WGS) entry which is preliminary data.</text>
</comment>
<dbReference type="EMBL" id="JAVDYJ010000001">
    <property type="protein sequence ID" value="MDR7345967.1"/>
    <property type="molecule type" value="Genomic_DNA"/>
</dbReference>
<evidence type="ECO:0008006" key="4">
    <source>
        <dbReference type="Google" id="ProtNLM"/>
    </source>
</evidence>
<feature type="coiled-coil region" evidence="1">
    <location>
        <begin position="211"/>
        <end position="259"/>
    </location>
</feature>
<evidence type="ECO:0000313" key="3">
    <source>
        <dbReference type="Proteomes" id="UP001183794"/>
    </source>
</evidence>
<evidence type="ECO:0000256" key="1">
    <source>
        <dbReference type="SAM" id="Coils"/>
    </source>
</evidence>
<dbReference type="InterPro" id="IPR029064">
    <property type="entry name" value="Ribosomal_eL30-like_sf"/>
</dbReference>